<dbReference type="NCBIfam" id="TIGR02675">
    <property type="entry name" value="tape_meas_nterm"/>
    <property type="match status" value="1"/>
</dbReference>
<sequence length="937" mass="99881">MTDLKLGIVFDVKNGRFKSEVKENTQVIDKFGHSAQRTAGQTRQFNAAIDDTNTKLFQTNKVASSVKNAIAGLAVGFGAIELGKGLVTELAAFQDIRTRLQGLSDDAADYAEKERWLIDLATEHHKELNGLADGYSRLSTLTQEKIITDGQARDMLQGLSDAASRNGASNADLERVYYGLSQALGAGTVNMEDFRQVTEPLPDLMAKIAKAAGQETSSGLKELIATGTYTSEVFGKHLVSALQQYEGAAAETADNINAKYRDIKREYQLLSVELEQPINGALLPTLDGLASGLSFLKDHAQAVITILQGGLVIAAGHATNAIIAKTSATAKNIIATRISTQAAMLQAQSEYNLAVAYKASAVGSVQNALADKRLIASKTVLTAATNKANFALRAGGGAMALLGGPVGVAMLAAFAVGTYAMSAADGARESTNLANKVSLANKKLTELTTKQLRLRLFELENDPAAEIDKARLKALKAQEEYNKVQATRGFKNPNKETEETVLNRDVEIEALELKLSKITALKTQISTLLAKPSEGQRPEVPATQSGKVLDVFKDQEGALKRQLSLLGKTSELAKAEYETQLGKYKDLLPGQKASIVNIAKEIDTKKESLAADKQALQQSEQLQQSAQSYAETLQRKVSLSGEVTNVQQLAFELEHGSLVGINDQLKEQLMLKAELADRVEADTEKQLSFWEQMNEHIASTTENFDVMWGNSFDRFAQGIGDATATSIMEGQSFSDAMKNIGRSVIKEVISGIVQIGVKKLALFAIEKAINKGTAISAATFMSANASATAMQAGLATFASISAIPVLGPAAAPGAMTAALAVATPMAGAITAASAGMAGMAHDGIDEIPREGTWLLDKGERVVDSRTNQDLKQALNKGSVGSGSGTVIHITNHNTFEGNNNPDDIESVMALSTEKMRADLYEDFSTGGPLTEQLKAAM</sequence>
<reference evidence="2 3" key="1">
    <citation type="submission" date="2014-08" db="EMBL/GenBank/DDBJ databases">
        <title>Genomic and Phenotypic Diversity of Colwellia psychrerythraea strains from Disparate Marine Basins.</title>
        <authorList>
            <person name="Techtmann S.M."/>
            <person name="Stelling S.C."/>
            <person name="Utturkar S.M."/>
            <person name="Alshibli N."/>
            <person name="Harris A."/>
            <person name="Brown S.D."/>
            <person name="Hazen T.C."/>
        </authorList>
    </citation>
    <scope>NUCLEOTIDE SEQUENCE [LARGE SCALE GENOMIC DNA]</scope>
    <source>
        <strain evidence="2 3">ND2E</strain>
    </source>
</reference>
<dbReference type="RefSeq" id="WP_052057117.1">
    <property type="nucleotide sequence ID" value="NZ_JQED01000057.1"/>
</dbReference>
<evidence type="ECO:0000259" key="1">
    <source>
        <dbReference type="Pfam" id="PF20155"/>
    </source>
</evidence>
<evidence type="ECO:0000313" key="3">
    <source>
        <dbReference type="Proteomes" id="UP000029843"/>
    </source>
</evidence>
<feature type="domain" description="Tape measure protein N-terminal" evidence="1">
    <location>
        <begin position="90"/>
        <end position="271"/>
    </location>
</feature>
<dbReference type="InterPro" id="IPR013491">
    <property type="entry name" value="Tape_meas_N"/>
</dbReference>
<dbReference type="Pfam" id="PF20155">
    <property type="entry name" value="TMP_3"/>
    <property type="match status" value="1"/>
</dbReference>
<comment type="caution">
    <text evidence="2">The sequence shown here is derived from an EMBL/GenBank/DDBJ whole genome shotgun (WGS) entry which is preliminary data.</text>
</comment>
<dbReference type="PATRIC" id="fig|28229.4.peg.4510"/>
<dbReference type="AlphaFoldDB" id="A0A099K830"/>
<dbReference type="Proteomes" id="UP000029843">
    <property type="component" value="Unassembled WGS sequence"/>
</dbReference>
<gene>
    <name evidence="2" type="ORF">ND2E_1016</name>
</gene>
<organism evidence="2 3">
    <name type="scientific">Colwellia psychrerythraea</name>
    <name type="common">Vibrio psychroerythus</name>
    <dbReference type="NCBI Taxonomy" id="28229"/>
    <lineage>
        <taxon>Bacteria</taxon>
        <taxon>Pseudomonadati</taxon>
        <taxon>Pseudomonadota</taxon>
        <taxon>Gammaproteobacteria</taxon>
        <taxon>Alteromonadales</taxon>
        <taxon>Colwelliaceae</taxon>
        <taxon>Colwellia</taxon>
    </lineage>
</organism>
<dbReference type="EMBL" id="JQED01000057">
    <property type="protein sequence ID" value="KGJ86450.1"/>
    <property type="molecule type" value="Genomic_DNA"/>
</dbReference>
<protein>
    <submittedName>
        <fullName evidence="2">Phage tape measure protein</fullName>
    </submittedName>
</protein>
<name>A0A099K830_COLPS</name>
<accession>A0A099K830</accession>
<evidence type="ECO:0000313" key="2">
    <source>
        <dbReference type="EMBL" id="KGJ86450.1"/>
    </source>
</evidence>
<proteinExistence type="predicted"/>